<reference evidence="7 8" key="1">
    <citation type="submission" date="2019-01" db="EMBL/GenBank/DDBJ databases">
        <title>Intercellular communication is required for trap formation in the nematode-trapping fungus Duddingtonia flagrans.</title>
        <authorList>
            <person name="Youssar L."/>
            <person name="Wernet V."/>
            <person name="Hensel N."/>
            <person name="Hildebrandt H.-G."/>
            <person name="Fischer R."/>
        </authorList>
    </citation>
    <scope>NUCLEOTIDE SEQUENCE [LARGE SCALE GENOMIC DNA]</scope>
    <source>
        <strain evidence="7 8">CBS H-5679</strain>
    </source>
</reference>
<keyword evidence="5" id="KW-0809">Transit peptide</keyword>
<sequence length="433" mass="49088">MTCTSCTTRILRSLITDIPSTTTYKAPGRLARLPKTTIRHTSSSAPRHQSVDLNSVNLDTNAAESATDFLGMYSSAKKSANQEALARWGSSWKTETDLSSMRDHEIRMPESSGGGGVEKTEGMEGFSYLDDFKSLPAKGSKDAKPSSNSFASDNPPLSFASNRRRPRDDDDRIPHSLKSQFPTRSPKPSDATQPPDEIPWENPDNISKKISTPHNPTANAWKEWSTPALWSHARMQELYKPRTLSNGIRITKHAALTTSTGQLSWNASNPSSSLDKYKELAGVPINHSKKIYDKDTPLWKIHMEKVKAKLKNERWNPFSRLSPAAVATLKQLKQENPGMTVEEYAPIFKISPDALRRILKSKWMPTPEQESDRNERWKRRGKSIWQKWEEEGLVHRKGGKKEREEKREVEREEEKKQKGFVVSRGLNLKNRIL</sequence>
<feature type="compositionally biased region" description="Polar residues" evidence="6">
    <location>
        <begin position="204"/>
        <end position="218"/>
    </location>
</feature>
<dbReference type="VEuPathDB" id="FungiDB:DFL_006770"/>
<comment type="subcellular location">
    <subcellularLocation>
        <location evidence="2">Mitochondrion</location>
    </subcellularLocation>
</comment>
<dbReference type="OrthoDB" id="5578174at2759"/>
<comment type="function">
    <text evidence="1">Required for respiratory activity and maintenance and expression of the mitochondrial genome.</text>
</comment>
<dbReference type="AlphaFoldDB" id="A0A436ZU20"/>
<protein>
    <recommendedName>
        <fullName evidence="4">Required for respiratory growth protein 9, mitochondrial</fullName>
    </recommendedName>
</protein>
<evidence type="ECO:0000256" key="5">
    <source>
        <dbReference type="ARBA" id="ARBA00022946"/>
    </source>
</evidence>
<evidence type="ECO:0000256" key="4">
    <source>
        <dbReference type="ARBA" id="ARBA00013566"/>
    </source>
</evidence>
<evidence type="ECO:0000256" key="2">
    <source>
        <dbReference type="ARBA" id="ARBA00004173"/>
    </source>
</evidence>
<accession>A0A436ZU20</accession>
<feature type="compositionally biased region" description="Basic and acidic residues" evidence="6">
    <location>
        <begin position="401"/>
        <end position="417"/>
    </location>
</feature>
<comment type="caution">
    <text evidence="7">The sequence shown here is derived from an EMBL/GenBank/DDBJ whole genome shotgun (WGS) entry which is preliminary data.</text>
</comment>
<dbReference type="Proteomes" id="UP000283090">
    <property type="component" value="Unassembled WGS sequence"/>
</dbReference>
<evidence type="ECO:0000256" key="3">
    <source>
        <dbReference type="ARBA" id="ARBA00010895"/>
    </source>
</evidence>
<evidence type="ECO:0000256" key="1">
    <source>
        <dbReference type="ARBA" id="ARBA00003548"/>
    </source>
</evidence>
<feature type="region of interest" description="Disordered" evidence="6">
    <location>
        <begin position="394"/>
        <end position="417"/>
    </location>
</feature>
<feature type="compositionally biased region" description="Basic and acidic residues" evidence="6">
    <location>
        <begin position="94"/>
        <end position="108"/>
    </location>
</feature>
<feature type="region of interest" description="Disordered" evidence="6">
    <location>
        <begin position="137"/>
        <end position="218"/>
    </location>
</feature>
<dbReference type="STRING" id="97331.A0A436ZU20"/>
<dbReference type="PANTHER" id="PTHR13475:SF3">
    <property type="entry name" value="NEUGRIN"/>
    <property type="match status" value="1"/>
</dbReference>
<dbReference type="GeneID" id="93589081"/>
<dbReference type="GO" id="GO:0005739">
    <property type="term" value="C:mitochondrion"/>
    <property type="evidence" value="ECO:0007669"/>
    <property type="project" value="UniProtKB-SubCell"/>
</dbReference>
<dbReference type="PANTHER" id="PTHR13475">
    <property type="entry name" value="NEUGRIN"/>
    <property type="match status" value="1"/>
</dbReference>
<gene>
    <name evidence="7" type="ORF">DFL_006770</name>
</gene>
<dbReference type="GO" id="GO:0005634">
    <property type="term" value="C:nucleus"/>
    <property type="evidence" value="ECO:0007669"/>
    <property type="project" value="TreeGrafter"/>
</dbReference>
<comment type="similarity">
    <text evidence="3">Belongs to the RRG9 family.</text>
</comment>
<name>A0A436ZU20_ARTFL</name>
<dbReference type="RefSeq" id="XP_067487886.1">
    <property type="nucleotide sequence ID" value="XM_067636250.1"/>
</dbReference>
<dbReference type="Pfam" id="PF06413">
    <property type="entry name" value="Neugrin"/>
    <property type="match status" value="1"/>
</dbReference>
<proteinExistence type="inferred from homology"/>
<dbReference type="EMBL" id="SAEB01000009">
    <property type="protein sequence ID" value="RVD82342.1"/>
    <property type="molecule type" value="Genomic_DNA"/>
</dbReference>
<feature type="region of interest" description="Disordered" evidence="6">
    <location>
        <begin position="94"/>
        <end position="122"/>
    </location>
</feature>
<keyword evidence="8" id="KW-1185">Reference proteome</keyword>
<evidence type="ECO:0000313" key="8">
    <source>
        <dbReference type="Proteomes" id="UP000283090"/>
    </source>
</evidence>
<dbReference type="InterPro" id="IPR010487">
    <property type="entry name" value="NGRN/Rrg9"/>
</dbReference>
<evidence type="ECO:0000313" key="7">
    <source>
        <dbReference type="EMBL" id="RVD82342.1"/>
    </source>
</evidence>
<evidence type="ECO:0000256" key="6">
    <source>
        <dbReference type="SAM" id="MobiDB-lite"/>
    </source>
</evidence>
<organism evidence="7 8">
    <name type="scientific">Arthrobotrys flagrans</name>
    <name type="common">Nematode-trapping fungus</name>
    <name type="synonym">Trichothecium flagrans</name>
    <dbReference type="NCBI Taxonomy" id="97331"/>
    <lineage>
        <taxon>Eukaryota</taxon>
        <taxon>Fungi</taxon>
        <taxon>Dikarya</taxon>
        <taxon>Ascomycota</taxon>
        <taxon>Pezizomycotina</taxon>
        <taxon>Orbiliomycetes</taxon>
        <taxon>Orbiliales</taxon>
        <taxon>Orbiliaceae</taxon>
        <taxon>Arthrobotrys</taxon>
    </lineage>
</organism>